<feature type="compositionally biased region" description="Basic and acidic residues" evidence="1">
    <location>
        <begin position="1"/>
        <end position="11"/>
    </location>
</feature>
<evidence type="ECO:0000313" key="3">
    <source>
        <dbReference type="Proteomes" id="UP000735302"/>
    </source>
</evidence>
<keyword evidence="3" id="KW-1185">Reference proteome</keyword>
<evidence type="ECO:0000313" key="2">
    <source>
        <dbReference type="EMBL" id="GFO31137.1"/>
    </source>
</evidence>
<comment type="caution">
    <text evidence="2">The sequence shown here is derived from an EMBL/GenBank/DDBJ whole genome shotgun (WGS) entry which is preliminary data.</text>
</comment>
<accession>A0AAV4CHQ0</accession>
<evidence type="ECO:0000256" key="1">
    <source>
        <dbReference type="SAM" id="MobiDB-lite"/>
    </source>
</evidence>
<feature type="region of interest" description="Disordered" evidence="1">
    <location>
        <begin position="1"/>
        <end position="30"/>
    </location>
</feature>
<organism evidence="2 3">
    <name type="scientific">Plakobranchus ocellatus</name>
    <dbReference type="NCBI Taxonomy" id="259542"/>
    <lineage>
        <taxon>Eukaryota</taxon>
        <taxon>Metazoa</taxon>
        <taxon>Spiralia</taxon>
        <taxon>Lophotrochozoa</taxon>
        <taxon>Mollusca</taxon>
        <taxon>Gastropoda</taxon>
        <taxon>Heterobranchia</taxon>
        <taxon>Euthyneura</taxon>
        <taxon>Panpulmonata</taxon>
        <taxon>Sacoglossa</taxon>
        <taxon>Placobranchoidea</taxon>
        <taxon>Plakobranchidae</taxon>
        <taxon>Plakobranchus</taxon>
    </lineage>
</organism>
<name>A0AAV4CHQ0_9GAST</name>
<protein>
    <submittedName>
        <fullName evidence="2">Uncharacterized protein</fullName>
    </submittedName>
</protein>
<dbReference type="AlphaFoldDB" id="A0AAV4CHQ0"/>
<dbReference type="EMBL" id="BLXT01006360">
    <property type="protein sequence ID" value="GFO31137.1"/>
    <property type="molecule type" value="Genomic_DNA"/>
</dbReference>
<sequence>MTFCRGRDRAGLRLNGESTSGPGKRRNPPVRSLNALMEATRKARTVRSVGCRNTSVTRSSLVKLSLKRSKPNRYQLIIYEPVYSTVISGLRHLRRT</sequence>
<gene>
    <name evidence="2" type="ORF">PoB_005764200</name>
</gene>
<dbReference type="Proteomes" id="UP000735302">
    <property type="component" value="Unassembled WGS sequence"/>
</dbReference>
<proteinExistence type="predicted"/>
<reference evidence="2 3" key="1">
    <citation type="journal article" date="2021" name="Elife">
        <title>Chloroplast acquisition without the gene transfer in kleptoplastic sea slugs, Plakobranchus ocellatus.</title>
        <authorList>
            <person name="Maeda T."/>
            <person name="Takahashi S."/>
            <person name="Yoshida T."/>
            <person name="Shimamura S."/>
            <person name="Takaki Y."/>
            <person name="Nagai Y."/>
            <person name="Toyoda A."/>
            <person name="Suzuki Y."/>
            <person name="Arimoto A."/>
            <person name="Ishii H."/>
            <person name="Satoh N."/>
            <person name="Nishiyama T."/>
            <person name="Hasebe M."/>
            <person name="Maruyama T."/>
            <person name="Minagawa J."/>
            <person name="Obokata J."/>
            <person name="Shigenobu S."/>
        </authorList>
    </citation>
    <scope>NUCLEOTIDE SEQUENCE [LARGE SCALE GENOMIC DNA]</scope>
</reference>